<dbReference type="InterPro" id="IPR036291">
    <property type="entry name" value="NAD(P)-bd_dom_sf"/>
</dbReference>
<dbReference type="PANTHER" id="PTHR42760">
    <property type="entry name" value="SHORT-CHAIN DEHYDROGENASES/REDUCTASES FAMILY MEMBER"/>
    <property type="match status" value="1"/>
</dbReference>
<comment type="similarity">
    <text evidence="1">Belongs to the short-chain dehydrogenases/reductases (SDR) family.</text>
</comment>
<dbReference type="InterPro" id="IPR057326">
    <property type="entry name" value="KR_dom"/>
</dbReference>
<evidence type="ECO:0000313" key="4">
    <source>
        <dbReference type="EMBL" id="EDT37279.1"/>
    </source>
</evidence>
<feature type="domain" description="Ketoreductase" evidence="3">
    <location>
        <begin position="10"/>
        <end position="195"/>
    </location>
</feature>
<dbReference type="NCBIfam" id="NF005402">
    <property type="entry name" value="PRK06949.1"/>
    <property type="match status" value="1"/>
</dbReference>
<name>B1TGM9_9BURK</name>
<organism evidence="4 5">
    <name type="scientific">Burkholderia ambifaria MEX-5</name>
    <dbReference type="NCBI Taxonomy" id="396597"/>
    <lineage>
        <taxon>Bacteria</taxon>
        <taxon>Pseudomonadati</taxon>
        <taxon>Pseudomonadota</taxon>
        <taxon>Betaproteobacteria</taxon>
        <taxon>Burkholderiales</taxon>
        <taxon>Burkholderiaceae</taxon>
        <taxon>Burkholderia</taxon>
        <taxon>Burkholderia cepacia complex</taxon>
    </lineage>
</organism>
<dbReference type="FunFam" id="3.40.50.720:FF:000084">
    <property type="entry name" value="Short-chain dehydrogenase reductase"/>
    <property type="match status" value="1"/>
</dbReference>
<dbReference type="InterPro" id="IPR002347">
    <property type="entry name" value="SDR_fam"/>
</dbReference>
<dbReference type="CDD" id="cd05233">
    <property type="entry name" value="SDR_c"/>
    <property type="match status" value="1"/>
</dbReference>
<evidence type="ECO:0000256" key="1">
    <source>
        <dbReference type="ARBA" id="ARBA00006484"/>
    </source>
</evidence>
<dbReference type="GO" id="GO:0006633">
    <property type="term" value="P:fatty acid biosynthetic process"/>
    <property type="evidence" value="ECO:0007669"/>
    <property type="project" value="TreeGrafter"/>
</dbReference>
<dbReference type="RefSeq" id="WP_006762666.1">
    <property type="nucleotide sequence ID" value="NZ_ABLK01000525.1"/>
</dbReference>
<keyword evidence="2" id="KW-0560">Oxidoreductase</keyword>
<accession>B1TGM9</accession>
<dbReference type="SMART" id="SM00822">
    <property type="entry name" value="PKS_KR"/>
    <property type="match status" value="1"/>
</dbReference>
<reference evidence="4 5" key="1">
    <citation type="submission" date="2008-03" db="EMBL/GenBank/DDBJ databases">
        <title>Sequencing of the draft genome and assembly of Burkholderia ambifaria MEX-5.</title>
        <authorList>
            <consortium name="US DOE Joint Genome Institute (JGI-PGF)"/>
            <person name="Copeland A."/>
            <person name="Lucas S."/>
            <person name="Lapidus A."/>
            <person name="Glavina del Rio T."/>
            <person name="Dalin E."/>
            <person name="Tice H."/>
            <person name="Bruce D."/>
            <person name="Goodwin L."/>
            <person name="Pitluck S."/>
            <person name="Larimer F."/>
            <person name="Land M.L."/>
            <person name="Hauser L."/>
            <person name="Tiedje J."/>
            <person name="Richardson P."/>
        </authorList>
    </citation>
    <scope>NUCLEOTIDE SEQUENCE [LARGE SCALE GENOMIC DNA]</scope>
    <source>
        <strain evidence="4 5">MEX-5</strain>
    </source>
</reference>
<dbReference type="AlphaFoldDB" id="B1TGM9"/>
<dbReference type="GO" id="GO:0048038">
    <property type="term" value="F:quinone binding"/>
    <property type="evidence" value="ECO:0007669"/>
    <property type="project" value="TreeGrafter"/>
</dbReference>
<dbReference type="GO" id="GO:0016616">
    <property type="term" value="F:oxidoreductase activity, acting on the CH-OH group of donors, NAD or NADP as acceptor"/>
    <property type="evidence" value="ECO:0007669"/>
    <property type="project" value="TreeGrafter"/>
</dbReference>
<dbReference type="PATRIC" id="fig|396597.7.peg.348"/>
<dbReference type="InterPro" id="IPR020904">
    <property type="entry name" value="Sc_DH/Rdtase_CS"/>
</dbReference>
<comment type="caution">
    <text evidence="4">The sequence shown here is derived from an EMBL/GenBank/DDBJ whole genome shotgun (WGS) entry which is preliminary data.</text>
</comment>
<gene>
    <name evidence="4" type="ORF">BamMEX5DRAFT_6945</name>
</gene>
<dbReference type="Proteomes" id="UP000004814">
    <property type="component" value="Unassembled WGS sequence"/>
</dbReference>
<evidence type="ECO:0000256" key="2">
    <source>
        <dbReference type="ARBA" id="ARBA00023002"/>
    </source>
</evidence>
<dbReference type="Gene3D" id="3.40.50.720">
    <property type="entry name" value="NAD(P)-binding Rossmann-like Domain"/>
    <property type="match status" value="1"/>
</dbReference>
<protein>
    <submittedName>
        <fullName evidence="4">Short-chain dehydrogenase/reductase SDR</fullName>
    </submittedName>
</protein>
<dbReference type="EMBL" id="ABLK01000525">
    <property type="protein sequence ID" value="EDT37279.1"/>
    <property type="molecule type" value="Genomic_DNA"/>
</dbReference>
<dbReference type="PRINTS" id="PR00080">
    <property type="entry name" value="SDRFAMILY"/>
</dbReference>
<sequence length="258" mass="27735">MGRSINLEGKVALVTGASSGLGQRFAQVLSQAGAKVVLASRRVERLKELRAEIEAAGGAAHVVSLDVTDVQSIKAAIAHAETEAGTIDILVNNSGVSTMQKLVDVTPADFEFVFDTNTRGAFFVAQEVAKRMMMRANGNGKPPYRIINIASVAGLRVFPQIGLYAMSKSAVVQMTRAMALEWGRHGINVNAICPGYIDTEINHYLWETEQGQKLHSMLPRRRVGKPQDLDGLLLLLAADESQFINGSIISADDGFGLA</sequence>
<dbReference type="PANTHER" id="PTHR42760:SF133">
    <property type="entry name" value="3-OXOACYL-[ACYL-CARRIER-PROTEIN] REDUCTASE"/>
    <property type="match status" value="1"/>
</dbReference>
<dbReference type="PROSITE" id="PS00061">
    <property type="entry name" value="ADH_SHORT"/>
    <property type="match status" value="1"/>
</dbReference>
<evidence type="ECO:0000259" key="3">
    <source>
        <dbReference type="SMART" id="SM00822"/>
    </source>
</evidence>
<dbReference type="NCBIfam" id="NF005559">
    <property type="entry name" value="PRK07231.1"/>
    <property type="match status" value="1"/>
</dbReference>
<evidence type="ECO:0000313" key="5">
    <source>
        <dbReference type="Proteomes" id="UP000004814"/>
    </source>
</evidence>
<proteinExistence type="inferred from homology"/>
<dbReference type="Pfam" id="PF13561">
    <property type="entry name" value="adh_short_C2"/>
    <property type="match status" value="1"/>
</dbReference>
<dbReference type="PRINTS" id="PR00081">
    <property type="entry name" value="GDHRDH"/>
</dbReference>
<dbReference type="SUPFAM" id="SSF51735">
    <property type="entry name" value="NAD(P)-binding Rossmann-fold domains"/>
    <property type="match status" value="1"/>
</dbReference>